<organism evidence="7 8">
    <name type="scientific">Skeletonema marinoi</name>
    <dbReference type="NCBI Taxonomy" id="267567"/>
    <lineage>
        <taxon>Eukaryota</taxon>
        <taxon>Sar</taxon>
        <taxon>Stramenopiles</taxon>
        <taxon>Ochrophyta</taxon>
        <taxon>Bacillariophyta</taxon>
        <taxon>Coscinodiscophyceae</taxon>
        <taxon>Thalassiosirophycidae</taxon>
        <taxon>Thalassiosirales</taxon>
        <taxon>Skeletonemataceae</taxon>
        <taxon>Skeletonema</taxon>
        <taxon>Skeletonema marinoi-dohrnii complex</taxon>
    </lineage>
</organism>
<feature type="region of interest" description="Disordered" evidence="5">
    <location>
        <begin position="236"/>
        <end position="255"/>
    </location>
</feature>
<protein>
    <recommendedName>
        <fullName evidence="6">RING-type domain-containing protein</fullName>
    </recommendedName>
</protein>
<dbReference type="GO" id="GO:0010468">
    <property type="term" value="P:regulation of gene expression"/>
    <property type="evidence" value="ECO:0007669"/>
    <property type="project" value="TreeGrafter"/>
</dbReference>
<name>A0AAD9D4H8_9STRA</name>
<dbReference type="EMBL" id="JATAAI010000062">
    <property type="protein sequence ID" value="KAK1732645.1"/>
    <property type="molecule type" value="Genomic_DNA"/>
</dbReference>
<feature type="region of interest" description="Disordered" evidence="5">
    <location>
        <begin position="145"/>
        <end position="201"/>
    </location>
</feature>
<dbReference type="SUPFAM" id="SSF57850">
    <property type="entry name" value="RING/U-box"/>
    <property type="match status" value="1"/>
</dbReference>
<proteinExistence type="predicted"/>
<feature type="compositionally biased region" description="Low complexity" evidence="5">
    <location>
        <begin position="173"/>
        <end position="195"/>
    </location>
</feature>
<dbReference type="Pfam" id="PF13920">
    <property type="entry name" value="zf-C3HC4_3"/>
    <property type="match status" value="1"/>
</dbReference>
<feature type="region of interest" description="Disordered" evidence="5">
    <location>
        <begin position="735"/>
        <end position="757"/>
    </location>
</feature>
<dbReference type="InterPro" id="IPR001841">
    <property type="entry name" value="Znf_RING"/>
</dbReference>
<evidence type="ECO:0000256" key="2">
    <source>
        <dbReference type="ARBA" id="ARBA00022771"/>
    </source>
</evidence>
<dbReference type="InterPro" id="IPR013083">
    <property type="entry name" value="Znf_RING/FYVE/PHD"/>
</dbReference>
<keyword evidence="8" id="KW-1185">Reference proteome</keyword>
<evidence type="ECO:0000256" key="3">
    <source>
        <dbReference type="ARBA" id="ARBA00022833"/>
    </source>
</evidence>
<dbReference type="Gene3D" id="3.30.40.10">
    <property type="entry name" value="Zinc/RING finger domain, C3HC4 (zinc finger)"/>
    <property type="match status" value="1"/>
</dbReference>
<sequence length="896" mass="97488">MSNQAVTPTTSSSAGDQQPPWLLANLLSTNCDKDCGEALKSLLPGPFCVLQGSPGDGMANTLDSMPMLPIESMNNNDEAEFDGRRSSAMNSSLHPLEEMAEDEEEQDVSHYRTNDAVITSEEIAIARPHTPLDDTNHGDTSIIGRERSDSLTGGGLHYPLGEKSPIMQRRVRSLSLTSTLMQQPSTSSSSLHQQSNNEGRELSSPLLPLVLDNEEKHDVNNDDDVYAPILKPIRRRHINNNNNNKSTTKSTAEREAIRKWQREVSQQEQSHLEERNQNVKLLLDRRKRSQERMRHQLSDAAAAAAHHDAHGNHRSGSPVALATATSASSSSSSGSGSNSSYEGSNDGSGRSSPVVLTATPQTITVSPPIDNPINHYMNSLELEMSHRSWYQKDGRLVVFKSLPYMSSSGKVVVHPLIFEEDEEGSKQQQQEPREEEEDVITLAPGTTVMAEEAIALDSHSLQRIHSTAGNDDDHRKQQRHEHRDSTLVFLNISSPYPGYVLSHIHNYPYLSPGLPTAYTDSTWLWRVTCQPDGAFIRSGLDLVTHHIGTLPYGTLCCVKKKVVNYMGLNRLEIDAFVNSGGNESCSDDDGKGCSAAVKMNKLSGFISEFLNPLSGQRGNIVEQVSFPVPALYKVIHAEGAIIRSGVELSTGKIGFAPMGSVLSIVGRSYSSNPSNNCIERLRLAGGGGWISVNLNREDNEHLVEMIGADESFDPEDPASFHFGQQKKVMAELRADDKGGTSPTNNGGGGGNNNIPRRRSTANLSEIADDDQMSIPDSEGNYGVAMNDARASVLSTPSRQSSASAVPTLFQRSGVVGTLGGLVAMDAVRESSSDKHQNDNANRCLICLSDERTATIVHGETGHIACCLTCARILKARGDNCPVCRLPIDLVIQQFWA</sequence>
<keyword evidence="3" id="KW-0862">Zinc</keyword>
<feature type="domain" description="RING-type" evidence="6">
    <location>
        <begin position="843"/>
        <end position="884"/>
    </location>
</feature>
<reference evidence="7" key="1">
    <citation type="submission" date="2023-06" db="EMBL/GenBank/DDBJ databases">
        <title>Survivors Of The Sea: Transcriptome response of Skeletonema marinoi to long-term dormancy.</title>
        <authorList>
            <person name="Pinder M.I.M."/>
            <person name="Kourtchenko O."/>
            <person name="Robertson E.K."/>
            <person name="Larsson T."/>
            <person name="Maumus F."/>
            <person name="Osuna-Cruz C.M."/>
            <person name="Vancaester E."/>
            <person name="Stenow R."/>
            <person name="Vandepoele K."/>
            <person name="Ploug H."/>
            <person name="Bruchert V."/>
            <person name="Godhe A."/>
            <person name="Topel M."/>
        </authorList>
    </citation>
    <scope>NUCLEOTIDE SEQUENCE</scope>
    <source>
        <strain evidence="7">R05AC</strain>
    </source>
</reference>
<evidence type="ECO:0000256" key="5">
    <source>
        <dbReference type="SAM" id="MobiDB-lite"/>
    </source>
</evidence>
<feature type="compositionally biased region" description="Low complexity" evidence="5">
    <location>
        <begin position="239"/>
        <end position="250"/>
    </location>
</feature>
<evidence type="ECO:0000256" key="1">
    <source>
        <dbReference type="ARBA" id="ARBA00022723"/>
    </source>
</evidence>
<dbReference type="CDD" id="cd16646">
    <property type="entry name" value="mRING-HC-C2H2C4_MDM2-like"/>
    <property type="match status" value="1"/>
</dbReference>
<evidence type="ECO:0000313" key="7">
    <source>
        <dbReference type="EMBL" id="KAK1732645.1"/>
    </source>
</evidence>
<keyword evidence="1" id="KW-0479">Metal-binding</keyword>
<dbReference type="Proteomes" id="UP001224775">
    <property type="component" value="Unassembled WGS sequence"/>
</dbReference>
<dbReference type="AlphaFoldDB" id="A0AAD9D4H8"/>
<feature type="compositionally biased region" description="Low complexity" evidence="5">
    <location>
        <begin position="326"/>
        <end position="349"/>
    </location>
</feature>
<keyword evidence="2 4" id="KW-0863">Zinc-finger</keyword>
<feature type="region of interest" description="Disordered" evidence="5">
    <location>
        <begin position="287"/>
        <end position="354"/>
    </location>
</feature>
<evidence type="ECO:0000313" key="8">
    <source>
        <dbReference type="Proteomes" id="UP001224775"/>
    </source>
</evidence>
<evidence type="ECO:0000259" key="6">
    <source>
        <dbReference type="PROSITE" id="PS50089"/>
    </source>
</evidence>
<dbReference type="PANTHER" id="PTHR46858">
    <property type="entry name" value="OS05G0521000 PROTEIN"/>
    <property type="match status" value="1"/>
</dbReference>
<dbReference type="GO" id="GO:0061630">
    <property type="term" value="F:ubiquitin protein ligase activity"/>
    <property type="evidence" value="ECO:0007669"/>
    <property type="project" value="TreeGrafter"/>
</dbReference>
<gene>
    <name evidence="7" type="ORF">QTG54_016706</name>
</gene>
<accession>A0AAD9D4H8</accession>
<dbReference type="GO" id="GO:0008270">
    <property type="term" value="F:zinc ion binding"/>
    <property type="evidence" value="ECO:0007669"/>
    <property type="project" value="UniProtKB-KW"/>
</dbReference>
<dbReference type="PROSITE" id="PS50089">
    <property type="entry name" value="ZF_RING_2"/>
    <property type="match status" value="1"/>
</dbReference>
<evidence type="ECO:0000256" key="4">
    <source>
        <dbReference type="PROSITE-ProRule" id="PRU00175"/>
    </source>
</evidence>
<dbReference type="GO" id="GO:0016567">
    <property type="term" value="P:protein ubiquitination"/>
    <property type="evidence" value="ECO:0007669"/>
    <property type="project" value="TreeGrafter"/>
</dbReference>
<dbReference type="PANTHER" id="PTHR46858:SF5">
    <property type="entry name" value="E3 UBIQUITIN-PROTEIN LIGASE APD1-RELATED"/>
    <property type="match status" value="1"/>
</dbReference>
<comment type="caution">
    <text evidence="7">The sequence shown here is derived from an EMBL/GenBank/DDBJ whole genome shotgun (WGS) entry which is preliminary data.</text>
</comment>